<evidence type="ECO:0000256" key="5">
    <source>
        <dbReference type="ARBA" id="ARBA00022801"/>
    </source>
</evidence>
<dbReference type="Gene3D" id="3.40.50.1010">
    <property type="entry name" value="5'-nuclease"/>
    <property type="match status" value="1"/>
</dbReference>
<evidence type="ECO:0000256" key="4">
    <source>
        <dbReference type="ARBA" id="ARBA00022723"/>
    </source>
</evidence>
<proteinExistence type="inferred from homology"/>
<dbReference type="GO" id="GO:0016787">
    <property type="term" value="F:hydrolase activity"/>
    <property type="evidence" value="ECO:0007669"/>
    <property type="project" value="UniProtKB-KW"/>
</dbReference>
<dbReference type="SUPFAM" id="SSF88723">
    <property type="entry name" value="PIN domain-like"/>
    <property type="match status" value="1"/>
</dbReference>
<name>D5MLL1_METO1</name>
<dbReference type="PANTHER" id="PTHR33653:SF1">
    <property type="entry name" value="RIBONUCLEASE VAPC2"/>
    <property type="match status" value="1"/>
</dbReference>
<comment type="cofactor">
    <cofactor evidence="1 8">
        <name>Mg(2+)</name>
        <dbReference type="ChEBI" id="CHEBI:18420"/>
    </cofactor>
</comment>
<feature type="domain" description="PIN" evidence="9">
    <location>
        <begin position="4"/>
        <end position="123"/>
    </location>
</feature>
<evidence type="ECO:0000256" key="1">
    <source>
        <dbReference type="ARBA" id="ARBA00001946"/>
    </source>
</evidence>
<evidence type="ECO:0000259" key="9">
    <source>
        <dbReference type="Pfam" id="PF01850"/>
    </source>
</evidence>
<accession>D5MLL1</accession>
<evidence type="ECO:0000256" key="8">
    <source>
        <dbReference type="HAMAP-Rule" id="MF_00265"/>
    </source>
</evidence>
<dbReference type="GO" id="GO:0000287">
    <property type="term" value="F:magnesium ion binding"/>
    <property type="evidence" value="ECO:0007669"/>
    <property type="project" value="UniProtKB-UniRule"/>
</dbReference>
<dbReference type="InterPro" id="IPR029060">
    <property type="entry name" value="PIN-like_dom_sf"/>
</dbReference>
<dbReference type="GO" id="GO:0090729">
    <property type="term" value="F:toxin activity"/>
    <property type="evidence" value="ECO:0007669"/>
    <property type="project" value="UniProtKB-KW"/>
</dbReference>
<dbReference type="EMBL" id="FP565575">
    <property type="protein sequence ID" value="CBE67877.1"/>
    <property type="molecule type" value="Genomic_DNA"/>
</dbReference>
<reference evidence="10 11" key="1">
    <citation type="journal article" date="2010" name="Nature">
        <title>Nitrite-driven anaerobic methane oxidation by oxygenic bacteria.</title>
        <authorList>
            <person name="Ettwig K.F."/>
            <person name="Butler M.K."/>
            <person name="Le Paslier D."/>
            <person name="Pelletier E."/>
            <person name="Mangenot S."/>
            <person name="Kuypers M.M.M."/>
            <person name="Schreiber F."/>
            <person name="Dutilh B.E."/>
            <person name="Zedelius J."/>
            <person name="de Beer D."/>
            <person name="Gloerich J."/>
            <person name="Wessels H.J.C.T."/>
            <person name="van Allen T."/>
            <person name="Luesken F."/>
            <person name="Wu M."/>
            <person name="van de Pas-Schoonen K.T."/>
            <person name="Op den Camp H.J.M."/>
            <person name="Janssen-Megens E.M."/>
            <person name="Francoijs K-J."/>
            <person name="Stunnenberg H."/>
            <person name="Weissenbach J."/>
            <person name="Jetten M.S.M."/>
            <person name="Strous M."/>
        </authorList>
    </citation>
    <scope>NUCLEOTIDE SEQUENCE [LARGE SCALE GENOMIC DNA]</scope>
</reference>
<keyword evidence="8" id="KW-0800">Toxin</keyword>
<keyword evidence="6 8" id="KW-0460">Magnesium</keyword>
<feature type="binding site" evidence="8">
    <location>
        <position position="98"/>
    </location>
    <ligand>
        <name>Mg(2+)</name>
        <dbReference type="ChEBI" id="CHEBI:18420"/>
    </ligand>
</feature>
<dbReference type="InterPro" id="IPR022907">
    <property type="entry name" value="VapC_family"/>
</dbReference>
<evidence type="ECO:0000256" key="6">
    <source>
        <dbReference type="ARBA" id="ARBA00022842"/>
    </source>
</evidence>
<evidence type="ECO:0000256" key="3">
    <source>
        <dbReference type="ARBA" id="ARBA00022722"/>
    </source>
</evidence>
<comment type="function">
    <text evidence="8">Toxic component of a toxin-antitoxin (TA) system. An RNase.</text>
</comment>
<dbReference type="Proteomes" id="UP000006898">
    <property type="component" value="Chromosome"/>
</dbReference>
<dbReference type="STRING" id="671143.DAMO_0814"/>
<keyword evidence="3 8" id="KW-0540">Nuclease</keyword>
<dbReference type="InterPro" id="IPR050556">
    <property type="entry name" value="Type_II_TA_system_RNase"/>
</dbReference>
<evidence type="ECO:0000256" key="7">
    <source>
        <dbReference type="ARBA" id="ARBA00038093"/>
    </source>
</evidence>
<evidence type="ECO:0000256" key="2">
    <source>
        <dbReference type="ARBA" id="ARBA00022649"/>
    </source>
</evidence>
<keyword evidence="5 8" id="KW-0378">Hydrolase</keyword>
<sequence>MMRVMLDTSAYSAFMRGHPELAHALQQADEIYLNAVIVGELLAGFMRGKYRKKNQLELQQFLASPRVSIVDINEETAERYAVILDALWKAGTPIPTNDIWIAASAMQHGCRLLSADAHYQKVGQIIVGHFEAS</sequence>
<dbReference type="EC" id="3.1.-.-" evidence="8"/>
<dbReference type="InterPro" id="IPR002716">
    <property type="entry name" value="PIN_dom"/>
</dbReference>
<dbReference type="eggNOG" id="COG1487">
    <property type="taxonomic scope" value="Bacteria"/>
</dbReference>
<dbReference type="Pfam" id="PF01850">
    <property type="entry name" value="PIN"/>
    <property type="match status" value="1"/>
</dbReference>
<dbReference type="KEGG" id="mox:DAMO_0814"/>
<dbReference type="AlphaFoldDB" id="D5MLL1"/>
<dbReference type="CDD" id="cd18753">
    <property type="entry name" value="PIN_VapC4-5_FitB-like"/>
    <property type="match status" value="1"/>
</dbReference>
<dbReference type="GO" id="GO:0004540">
    <property type="term" value="F:RNA nuclease activity"/>
    <property type="evidence" value="ECO:0007669"/>
    <property type="project" value="InterPro"/>
</dbReference>
<organism evidence="10 11">
    <name type="scientific">Methylomirabilis oxygeniifera</name>
    <dbReference type="NCBI Taxonomy" id="671143"/>
    <lineage>
        <taxon>Bacteria</taxon>
        <taxon>Candidatus Methylomirabilota</taxon>
        <taxon>Candidatus Methylomirabilia</taxon>
        <taxon>Candidatus Methylomirabilales</taxon>
        <taxon>Candidatus Methylomirabilaceae</taxon>
        <taxon>Candidatus Methylomirabilis</taxon>
    </lineage>
</organism>
<keyword evidence="4 8" id="KW-0479">Metal-binding</keyword>
<gene>
    <name evidence="8" type="primary">vapC</name>
    <name evidence="10" type="ORF">DAMO_0814</name>
</gene>
<dbReference type="HAMAP" id="MF_00265">
    <property type="entry name" value="VapC_Nob1"/>
    <property type="match status" value="1"/>
</dbReference>
<dbReference type="PANTHER" id="PTHR33653">
    <property type="entry name" value="RIBONUCLEASE VAPC2"/>
    <property type="match status" value="1"/>
</dbReference>
<keyword evidence="2 8" id="KW-1277">Toxin-antitoxin system</keyword>
<dbReference type="HOGENOM" id="CLU_118482_5_0_0"/>
<comment type="similarity">
    <text evidence="7 8">Belongs to the PINc/VapC protein family.</text>
</comment>
<feature type="binding site" evidence="8">
    <location>
        <position position="7"/>
    </location>
    <ligand>
        <name>Mg(2+)</name>
        <dbReference type="ChEBI" id="CHEBI:18420"/>
    </ligand>
</feature>
<protein>
    <recommendedName>
        <fullName evidence="8">Ribonuclease VapC</fullName>
        <shortName evidence="8">RNase VapC</shortName>
        <ecNumber evidence="8">3.1.-.-</ecNumber>
    </recommendedName>
    <alternativeName>
        <fullName evidence="8">Toxin VapC</fullName>
    </alternativeName>
</protein>
<evidence type="ECO:0000313" key="10">
    <source>
        <dbReference type="EMBL" id="CBE67877.1"/>
    </source>
</evidence>
<evidence type="ECO:0000313" key="11">
    <source>
        <dbReference type="Proteomes" id="UP000006898"/>
    </source>
</evidence>